<evidence type="ECO:0000313" key="3">
    <source>
        <dbReference type="Proteomes" id="UP000313231"/>
    </source>
</evidence>
<dbReference type="AlphaFoldDB" id="A0A5C4W1G4"/>
<dbReference type="RefSeq" id="WP_139622458.1">
    <property type="nucleotide sequence ID" value="NZ_VDMP01000021.1"/>
</dbReference>
<comment type="caution">
    <text evidence="2">The sequence shown here is derived from an EMBL/GenBank/DDBJ whole genome shotgun (WGS) entry which is preliminary data.</text>
</comment>
<proteinExistence type="predicted"/>
<evidence type="ECO:0000313" key="2">
    <source>
        <dbReference type="EMBL" id="TNM42018.1"/>
    </source>
</evidence>
<feature type="region of interest" description="Disordered" evidence="1">
    <location>
        <begin position="288"/>
        <end position="309"/>
    </location>
</feature>
<evidence type="ECO:0000256" key="1">
    <source>
        <dbReference type="SAM" id="MobiDB-lite"/>
    </source>
</evidence>
<feature type="region of interest" description="Disordered" evidence="1">
    <location>
        <begin position="160"/>
        <end position="186"/>
    </location>
</feature>
<protein>
    <submittedName>
        <fullName evidence="2">Uncharacterized protein</fullName>
    </submittedName>
</protein>
<accession>A0A5C4W1G4</accession>
<dbReference type="Proteomes" id="UP000313231">
    <property type="component" value="Unassembled WGS sequence"/>
</dbReference>
<dbReference type="OrthoDB" id="3780629at2"/>
<organism evidence="2 3">
    <name type="scientific">Nocardioides albidus</name>
    <dbReference type="NCBI Taxonomy" id="1517589"/>
    <lineage>
        <taxon>Bacteria</taxon>
        <taxon>Bacillati</taxon>
        <taxon>Actinomycetota</taxon>
        <taxon>Actinomycetes</taxon>
        <taxon>Propionibacteriales</taxon>
        <taxon>Nocardioidaceae</taxon>
        <taxon>Nocardioides</taxon>
    </lineage>
</organism>
<name>A0A5C4W1G4_9ACTN</name>
<gene>
    <name evidence="2" type="ORF">FHP29_08630</name>
</gene>
<dbReference type="EMBL" id="VDMP01000021">
    <property type="protein sequence ID" value="TNM42018.1"/>
    <property type="molecule type" value="Genomic_DNA"/>
</dbReference>
<reference evidence="2 3" key="1">
    <citation type="journal article" date="2016" name="Int. J. Syst. Evol. Microbiol.">
        <title>Nocardioides albidus sp. nov., an actinobacterium isolated from garden soil.</title>
        <authorList>
            <person name="Singh H."/>
            <person name="Du J."/>
            <person name="Trinh H."/>
            <person name="Won K."/>
            <person name="Yang J.E."/>
            <person name="Yin C."/>
            <person name="Kook M."/>
            <person name="Yi T.H."/>
        </authorList>
    </citation>
    <scope>NUCLEOTIDE SEQUENCE [LARGE SCALE GENOMIC DNA]</scope>
    <source>
        <strain evidence="2 3">CCTCC AB 2015297</strain>
    </source>
</reference>
<sequence>MLDRHLTLGSLALVAVLGAGSGLLPPAAATPGTPLDAGGAGGAGGANGCGQPEVPAQWGTIVHPAVTRTVEATTRTEWLWQRATATLEREYARESVAAVVLVHWSRTVEVTEREYARTVVDTPARPASPEEGHTETRVVTPAVTVVEVEYAQQHNGNTRWERAGWNGADNGNGWTATGRTRVSEVTPAETEEVWVVDRAAVPAQPEQSHVETAWVVDGTTPPAGSAPTGRTRVASSATEEQDLPAGESPAGSGWVESATSEISAAEYELAWLADGTTPGAGFVATGRTRAGSPGLETSGATSSLPPAGDGWTQVPGSSVEVLVEVAHEVVETPAWVEDYIVVPGRPATPACVLPIDEGVDPPTVVPPPGSPAPVPFVPAVLGVGEVQPVIDAVVVPDGQVAPATATPATATPASGALPATGA</sequence>
<feature type="region of interest" description="Disordered" evidence="1">
    <location>
        <begin position="217"/>
        <end position="256"/>
    </location>
</feature>
<feature type="compositionally biased region" description="Low complexity" evidence="1">
    <location>
        <begin position="163"/>
        <end position="178"/>
    </location>
</feature>
<keyword evidence="3" id="KW-1185">Reference proteome</keyword>